<organism evidence="2 3">
    <name type="scientific">Phytophthora rubi</name>
    <dbReference type="NCBI Taxonomy" id="129364"/>
    <lineage>
        <taxon>Eukaryota</taxon>
        <taxon>Sar</taxon>
        <taxon>Stramenopiles</taxon>
        <taxon>Oomycota</taxon>
        <taxon>Peronosporomycetes</taxon>
        <taxon>Peronosporales</taxon>
        <taxon>Peronosporaceae</taxon>
        <taxon>Phytophthora</taxon>
    </lineage>
</organism>
<comment type="caution">
    <text evidence="2">The sequence shown here is derived from an EMBL/GenBank/DDBJ whole genome shotgun (WGS) entry which is preliminary data.</text>
</comment>
<dbReference type="EMBL" id="QXFT01002862">
    <property type="protein sequence ID" value="KAE9292190.1"/>
    <property type="molecule type" value="Genomic_DNA"/>
</dbReference>
<evidence type="ECO:0000313" key="1">
    <source>
        <dbReference type="EMBL" id="KAE8980609.1"/>
    </source>
</evidence>
<dbReference type="Proteomes" id="UP000434957">
    <property type="component" value="Unassembled WGS sequence"/>
</dbReference>
<dbReference type="EMBL" id="QXFU01002875">
    <property type="protein sequence ID" value="KAE8980609.1"/>
    <property type="molecule type" value="Genomic_DNA"/>
</dbReference>
<evidence type="ECO:0000313" key="4">
    <source>
        <dbReference type="Proteomes" id="UP000435112"/>
    </source>
</evidence>
<evidence type="ECO:0000313" key="2">
    <source>
        <dbReference type="EMBL" id="KAE9292190.1"/>
    </source>
</evidence>
<proteinExistence type="predicted"/>
<reference evidence="2 3" key="1">
    <citation type="submission" date="2018-08" db="EMBL/GenBank/DDBJ databases">
        <title>Genomic investigation of the strawberry pathogen Phytophthora fragariae indicates pathogenicity is determined by transcriptional variation in three key races.</title>
        <authorList>
            <person name="Adams T.M."/>
            <person name="Armitage A.D."/>
            <person name="Sobczyk M.K."/>
            <person name="Bates H.J."/>
            <person name="Dunwell J.M."/>
            <person name="Nellist C.F."/>
            <person name="Harrison R.J."/>
        </authorList>
    </citation>
    <scope>NUCLEOTIDE SEQUENCE [LARGE SCALE GENOMIC DNA]</scope>
    <source>
        <strain evidence="1 4">SCRP324</strain>
        <strain evidence="2 3">SCRP333</strain>
    </source>
</reference>
<name>A0A6A4CJB6_9STRA</name>
<evidence type="ECO:0000313" key="3">
    <source>
        <dbReference type="Proteomes" id="UP000434957"/>
    </source>
</evidence>
<protein>
    <submittedName>
        <fullName evidence="2">Uncharacterized protein</fullName>
    </submittedName>
</protein>
<dbReference type="AlphaFoldDB" id="A0A6A4CJB6"/>
<accession>A0A6A4CJB6</accession>
<gene>
    <name evidence="1" type="ORF">PR002_g24073</name>
    <name evidence="2" type="ORF">PR003_g24820</name>
</gene>
<keyword evidence="3" id="KW-1185">Reference proteome</keyword>
<sequence>MTTPTVEPTKRLFFVTPEISTADELRSSVYSAA</sequence>
<dbReference type="Proteomes" id="UP000435112">
    <property type="component" value="Unassembled WGS sequence"/>
</dbReference>